<accession>A0ABN9WXI4</accession>
<comment type="similarity">
    <text evidence="2 6">Belongs to the CTL (choline transporter-like) family.</text>
</comment>
<feature type="compositionally biased region" description="Low complexity" evidence="7">
    <location>
        <begin position="19"/>
        <end position="29"/>
    </location>
</feature>
<comment type="caution">
    <text evidence="8">The sequence shown here is derived from an EMBL/GenBank/DDBJ whole genome shotgun (WGS) entry which is preliminary data.</text>
</comment>
<gene>
    <name evidence="8" type="ORF">PCOR1329_LOCUS70330</name>
</gene>
<evidence type="ECO:0000256" key="1">
    <source>
        <dbReference type="ARBA" id="ARBA00004141"/>
    </source>
</evidence>
<feature type="transmembrane region" description="Helical" evidence="6">
    <location>
        <begin position="212"/>
        <end position="235"/>
    </location>
</feature>
<dbReference type="Pfam" id="PF04515">
    <property type="entry name" value="Choline_transpo"/>
    <property type="match status" value="1"/>
</dbReference>
<feature type="region of interest" description="Disordered" evidence="7">
    <location>
        <begin position="1"/>
        <end position="29"/>
    </location>
</feature>
<proteinExistence type="inferred from homology"/>
<feature type="compositionally biased region" description="Basic residues" evidence="7">
    <location>
        <begin position="323"/>
        <end position="333"/>
    </location>
</feature>
<comment type="caution">
    <text evidence="6">Lacks conserved residue(s) required for the propagation of feature annotation.</text>
</comment>
<feature type="transmembrane region" description="Helical" evidence="6">
    <location>
        <begin position="90"/>
        <end position="109"/>
    </location>
</feature>
<evidence type="ECO:0000256" key="7">
    <source>
        <dbReference type="SAM" id="MobiDB-lite"/>
    </source>
</evidence>
<keyword evidence="3 6" id="KW-0812">Transmembrane</keyword>
<evidence type="ECO:0000256" key="3">
    <source>
        <dbReference type="ARBA" id="ARBA00022692"/>
    </source>
</evidence>
<evidence type="ECO:0000313" key="8">
    <source>
        <dbReference type="EMBL" id="CAK0889981.1"/>
    </source>
</evidence>
<organism evidence="8 9">
    <name type="scientific">Prorocentrum cordatum</name>
    <dbReference type="NCBI Taxonomy" id="2364126"/>
    <lineage>
        <taxon>Eukaryota</taxon>
        <taxon>Sar</taxon>
        <taxon>Alveolata</taxon>
        <taxon>Dinophyceae</taxon>
        <taxon>Prorocentrales</taxon>
        <taxon>Prorocentraceae</taxon>
        <taxon>Prorocentrum</taxon>
    </lineage>
</organism>
<comment type="subcellular location">
    <subcellularLocation>
        <location evidence="6">Cell membrane</location>
        <topology evidence="6">Multi-pass membrane protein</topology>
    </subcellularLocation>
    <subcellularLocation>
        <location evidence="1">Membrane</location>
        <topology evidence="1">Multi-pass membrane protein</topology>
    </subcellularLocation>
</comment>
<reference evidence="8" key="1">
    <citation type="submission" date="2023-10" db="EMBL/GenBank/DDBJ databases">
        <authorList>
            <person name="Chen Y."/>
            <person name="Shah S."/>
            <person name="Dougan E. K."/>
            <person name="Thang M."/>
            <person name="Chan C."/>
        </authorList>
    </citation>
    <scope>NUCLEOTIDE SEQUENCE [LARGE SCALE GENOMIC DNA]</scope>
</reference>
<evidence type="ECO:0000256" key="4">
    <source>
        <dbReference type="ARBA" id="ARBA00022989"/>
    </source>
</evidence>
<dbReference type="InterPro" id="IPR007603">
    <property type="entry name" value="Choline_transptr-like"/>
</dbReference>
<keyword evidence="5 6" id="KW-0472">Membrane</keyword>
<evidence type="ECO:0000313" key="9">
    <source>
        <dbReference type="Proteomes" id="UP001189429"/>
    </source>
</evidence>
<evidence type="ECO:0000256" key="2">
    <source>
        <dbReference type="ARBA" id="ARBA00007168"/>
    </source>
</evidence>
<feature type="transmembrane region" description="Helical" evidence="6">
    <location>
        <begin position="116"/>
        <end position="144"/>
    </location>
</feature>
<evidence type="ECO:0000256" key="6">
    <source>
        <dbReference type="RuleBase" id="RU368066"/>
    </source>
</evidence>
<keyword evidence="4 6" id="KW-1133">Transmembrane helix</keyword>
<comment type="function">
    <text evidence="6">Choline transporter.</text>
</comment>
<dbReference type="Proteomes" id="UP001189429">
    <property type="component" value="Unassembled WGS sequence"/>
</dbReference>
<sequence>MARPAPTSFPHFSGSGREGPPAAFAAPAGPHARAVGPNAAARRATEPVFLLAFLACSVAPQLFFAGHALLAGARDGRLAAAELPEGLFAGLLWAMLVCTVMGFLLLQILRYMPIGLVLYAVVGGSASLLAGLGLLVSMGAVSVAGSDSEEPLPFERASTSAAVSRVVAARLGELLLLAAAVELAVVAYFWKEVRLSVSVLRATALFLRDVPSVPALLPPLFGILHCAGLLLWALAVVGAVEVLGRDDELGTTLRECYAVHTAVGLSLCYFWGNGLVTALSSFTTAAAASDWYFARQHEKRHVAAPRRFVADREGGRLCPRRLPGPRRSPRGRRAYAQPGAVLGREEPPAARGRLCALALPAAPAGGRGRLLGVDG</sequence>
<evidence type="ECO:0000256" key="5">
    <source>
        <dbReference type="ARBA" id="ARBA00023136"/>
    </source>
</evidence>
<protein>
    <recommendedName>
        <fullName evidence="6">Choline transporter-like protein</fullName>
    </recommendedName>
</protein>
<keyword evidence="9" id="KW-1185">Reference proteome</keyword>
<dbReference type="EMBL" id="CAUYUJ010019282">
    <property type="protein sequence ID" value="CAK0889981.1"/>
    <property type="molecule type" value="Genomic_DNA"/>
</dbReference>
<feature type="region of interest" description="Disordered" evidence="7">
    <location>
        <begin position="319"/>
        <end position="340"/>
    </location>
</feature>
<name>A0ABN9WXI4_9DINO</name>
<feature type="transmembrane region" description="Helical" evidence="6">
    <location>
        <begin position="48"/>
        <end position="70"/>
    </location>
</feature>